<comment type="subcellular location">
    <subcellularLocation>
        <location evidence="1">Membrane</location>
    </subcellularLocation>
</comment>
<dbReference type="Pfam" id="PF20665">
    <property type="entry name" value="Zw10_middle"/>
    <property type="match status" value="1"/>
</dbReference>
<organism evidence="13 14">
    <name type="scientific">Globodera rostochiensis</name>
    <name type="common">Golden nematode worm</name>
    <name type="synonym">Heterodera rostochiensis</name>
    <dbReference type="NCBI Taxonomy" id="31243"/>
    <lineage>
        <taxon>Eukaryota</taxon>
        <taxon>Metazoa</taxon>
        <taxon>Ecdysozoa</taxon>
        <taxon>Nematoda</taxon>
        <taxon>Chromadorea</taxon>
        <taxon>Rhabditida</taxon>
        <taxon>Tylenchina</taxon>
        <taxon>Tylenchomorpha</taxon>
        <taxon>Tylenchoidea</taxon>
        <taxon>Heteroderidae</taxon>
        <taxon>Heteroderinae</taxon>
        <taxon>Globodera</taxon>
    </lineage>
</organism>
<protein>
    <submittedName>
        <fullName evidence="14">Exocyst complex component Sec6</fullName>
    </submittedName>
</protein>
<dbReference type="GO" id="GO:0005737">
    <property type="term" value="C:cytoplasm"/>
    <property type="evidence" value="ECO:0007669"/>
    <property type="project" value="TreeGrafter"/>
</dbReference>
<dbReference type="Proteomes" id="UP000887572">
    <property type="component" value="Unplaced"/>
</dbReference>
<dbReference type="Pfam" id="PF01130">
    <property type="entry name" value="CD36"/>
    <property type="match status" value="1"/>
</dbReference>
<keyword evidence="7" id="KW-0175">Coiled coil</keyword>
<evidence type="ECO:0000256" key="2">
    <source>
        <dbReference type="ARBA" id="ARBA00010532"/>
    </source>
</evidence>
<dbReference type="PANTHER" id="PTHR11923">
    <property type="entry name" value="SCAVENGER RECEPTOR CLASS B TYPE-1 SR-B1"/>
    <property type="match status" value="1"/>
</dbReference>
<dbReference type="Pfam" id="PF20666">
    <property type="entry name" value="ZW10_C"/>
    <property type="match status" value="1"/>
</dbReference>
<evidence type="ECO:0000313" key="14">
    <source>
        <dbReference type="WBParaSite" id="Gr19_v10_g1279.t1"/>
    </source>
</evidence>
<feature type="transmembrane region" description="Helical" evidence="9">
    <location>
        <begin position="991"/>
        <end position="1013"/>
    </location>
</feature>
<keyword evidence="4 9" id="KW-1133">Transmembrane helix</keyword>
<comment type="similarity">
    <text evidence="2">Belongs to the CD36 family.</text>
</comment>
<dbReference type="PANTHER" id="PTHR11923:SF51">
    <property type="entry name" value="LYSOSOME MEMBRANE PROTEIN 2"/>
    <property type="match status" value="1"/>
</dbReference>
<keyword evidence="3 9" id="KW-0812">Transmembrane</keyword>
<evidence type="ECO:0000256" key="4">
    <source>
        <dbReference type="ARBA" id="ARBA00022989"/>
    </source>
</evidence>
<proteinExistence type="inferred from homology"/>
<accession>A0A914H0E6</accession>
<keyword evidence="6" id="KW-0325">Glycoprotein</keyword>
<reference evidence="14" key="1">
    <citation type="submission" date="2022-11" db="UniProtKB">
        <authorList>
            <consortium name="WormBaseParasite"/>
        </authorList>
    </citation>
    <scope>IDENTIFICATION</scope>
</reference>
<keyword evidence="5 9" id="KW-0472">Membrane</keyword>
<dbReference type="WBParaSite" id="Gr19_v10_g1279.t1">
    <property type="protein sequence ID" value="Gr19_v10_g1279.t1"/>
    <property type="gene ID" value="Gr19_v10_g1279"/>
</dbReference>
<dbReference type="Gene3D" id="1.10.357.150">
    <property type="match status" value="1"/>
</dbReference>
<keyword evidence="13" id="KW-1185">Reference proteome</keyword>
<feature type="domain" description="Centromere/kinetochore protein zw10 middle" evidence="10">
    <location>
        <begin position="204"/>
        <end position="389"/>
    </location>
</feature>
<dbReference type="Pfam" id="PF22766">
    <property type="entry name" value="ZW10_C2"/>
    <property type="match status" value="1"/>
</dbReference>
<name>A0A914H0E6_GLORO</name>
<evidence type="ECO:0000259" key="11">
    <source>
        <dbReference type="Pfam" id="PF20666"/>
    </source>
</evidence>
<evidence type="ECO:0000259" key="10">
    <source>
        <dbReference type="Pfam" id="PF20665"/>
    </source>
</evidence>
<evidence type="ECO:0000256" key="8">
    <source>
        <dbReference type="SAM" id="MobiDB-lite"/>
    </source>
</evidence>
<evidence type="ECO:0000256" key="5">
    <source>
        <dbReference type="ARBA" id="ARBA00023136"/>
    </source>
</evidence>
<evidence type="ECO:0000256" key="7">
    <source>
        <dbReference type="SAM" id="Coils"/>
    </source>
</evidence>
<dbReference type="PRINTS" id="PR01609">
    <property type="entry name" value="CD36FAMILY"/>
</dbReference>
<evidence type="ECO:0000256" key="9">
    <source>
        <dbReference type="SAM" id="Phobius"/>
    </source>
</evidence>
<dbReference type="InterPro" id="IPR048344">
    <property type="entry name" value="Zw10_middle"/>
</dbReference>
<dbReference type="GO" id="GO:0005044">
    <property type="term" value="F:scavenger receptor activity"/>
    <property type="evidence" value="ECO:0007669"/>
    <property type="project" value="TreeGrafter"/>
</dbReference>
<sequence>MEMDTEIADLEQEISKSINEIAKNLELKYRDFVPSYICLADCQEKIQSALQNGKESVLKLEVQLANAEKEIVKLKGGAPHKELEVVQDFVDRLDILNEMERCLNTLWLMPADSKMEFDPLANTRTILRLEELCVTLESESSNYLESINERILPLLFTEIQTRKGELGQQLSEFYASFVRFNEDDRVSPPLYLMNITCPSIKIASDCFSAMRQLGLLDERVEEMVDIVWEHFCLKLIYGVAVPDSSQLQQDDGGVRIGIVKEVEMSKKPDPAAVFSALSQFFGSLYTALKGIRADNRSLVDLFGEAISGQLIGALEKGCLGPAIPFEKHEASHVYEQLTKLSRGFLEFMQDKGFFARPVDHLFGNFFDSFERISVDRRCHHFITTARELIKQPYIELVAVGSALDTKEEKSADILHKMEEKLRIKVDDEDANLPTSTKWDKYYTKIFQFQRCQISKSTFKLVNVLHDVLRTAAETDSEMEASRLVTTARNILEMFVNTAPEYHRLTLSSVPHMAAVFFNNCHYILHRLTTMSSDVLQNILQVSKITGQDCAFTDMFTQLRTLAATTLEQHIVQARRQLSATIGEGDLFVGLLDDKSHKRCVKVLNGCVMQLEQTASVWREVLSSFVLTHCEDIASSDAETSADLLTTLSDRCQQLMEIDEQPTIQRVCEEPYHKLQQIIFCLKANLAEIGHQWCEGTGPLALWLKPAQVKHLARRPIRRHQSLPSSSSLSSLDCVMNEYIKGATERMIHPSLLELHNTFDFKVPGAKRICAYCAVVCAAGCACLTNTNPDDVKNNHDWSAAFGRGVRYGPKFGHRRHGNGMGGRLETIHERPIRGGGATRAQNGDGRRRGPIRRNEFQQEPPVEGNGERHAPVRGKRGQRGVRNGRWTNHRRRGSAGAGVGVGVDHGVNGSTDFGQDGSGHQPVEDTRGANGDGNSESDIGTRQGFQLERECRPNSAVINYRSRGGAVKCYRNRGNAVELPMGFCCCVKCCFVGALAVVGIIFLFLGIGALLFVPKFIGNAIRENDFVGRDQNGSDNLALERYRNPRYDIKMQIWVISVQNPSGVVNDGERANVTELGPFTYDIRLHKENVTFAHNDSRLFYRNVKTFFFNRNLSCSECELSSSVTVPNILFQKIVDVFEQNPGLSPFIGPFLRSMENVFVTISVDELLFKGYEDKLIGQICANPLTKGICERHNVPDRIGLFYGQNETDDGLFEVDTGKEDTDRIGSVYSWDGMGPELDETHWFGDRARLIRGTDGQLFPPDLRDVQKLQIFSGSLCRSFDLEFAHSLTFSDLSVRRFVLPISLLSSENQRAQGFCNPNSAEYFHNSSPRIFLSAAHFRGAADEVQQSIDGFDVQPAEDDAMGFFDIEPLTGAAVRIQQRFQLSLGMLRGNLRMTRNMRNFIMPMIWMNQSAVVDSATKQQLLLPLTVLRTSRIGGIVLISLGTILAIVSLGLTTFFFVKNRKNAASNGFGAEDAAAASGCISAKWK</sequence>
<evidence type="ECO:0000256" key="1">
    <source>
        <dbReference type="ARBA" id="ARBA00004370"/>
    </source>
</evidence>
<feature type="compositionally biased region" description="Basic and acidic residues" evidence="8">
    <location>
        <begin position="844"/>
        <end position="856"/>
    </location>
</feature>
<feature type="domain" description="Centromere/kinetochore protein zw10 C-terminal" evidence="11">
    <location>
        <begin position="446"/>
        <end position="578"/>
    </location>
</feature>
<dbReference type="InterPro" id="IPR046362">
    <property type="entry name" value="Zw10/DSL1_C_sf"/>
</dbReference>
<dbReference type="InterPro" id="IPR002159">
    <property type="entry name" value="CD36_fam"/>
</dbReference>
<dbReference type="InterPro" id="IPR048343">
    <property type="entry name" value="ZW10_C"/>
</dbReference>
<evidence type="ECO:0000313" key="13">
    <source>
        <dbReference type="Proteomes" id="UP000887572"/>
    </source>
</evidence>
<dbReference type="GO" id="GO:0016020">
    <property type="term" value="C:membrane"/>
    <property type="evidence" value="ECO:0007669"/>
    <property type="project" value="UniProtKB-SubCell"/>
</dbReference>
<feature type="region of interest" description="Disordered" evidence="8">
    <location>
        <begin position="812"/>
        <end position="940"/>
    </location>
</feature>
<feature type="transmembrane region" description="Helical" evidence="9">
    <location>
        <begin position="1434"/>
        <end position="1459"/>
    </location>
</feature>
<evidence type="ECO:0000256" key="3">
    <source>
        <dbReference type="ARBA" id="ARBA00022692"/>
    </source>
</evidence>
<feature type="domain" description="ZW10 C-terminal helical" evidence="12">
    <location>
        <begin position="628"/>
        <end position="713"/>
    </location>
</feature>
<dbReference type="InterPro" id="IPR055148">
    <property type="entry name" value="ZW10_C_2"/>
</dbReference>
<evidence type="ECO:0000259" key="12">
    <source>
        <dbReference type="Pfam" id="PF22766"/>
    </source>
</evidence>
<evidence type="ECO:0000256" key="6">
    <source>
        <dbReference type="ARBA" id="ARBA00023180"/>
    </source>
</evidence>
<feature type="coiled-coil region" evidence="7">
    <location>
        <begin position="7"/>
        <end position="77"/>
    </location>
</feature>